<dbReference type="Proteomes" id="UP000295705">
    <property type="component" value="Unassembled WGS sequence"/>
</dbReference>
<accession>A0A4R6VN78</accession>
<organism evidence="3 4">
    <name type="scientific">Actinomycetospora succinea</name>
    <dbReference type="NCBI Taxonomy" id="663603"/>
    <lineage>
        <taxon>Bacteria</taxon>
        <taxon>Bacillati</taxon>
        <taxon>Actinomycetota</taxon>
        <taxon>Actinomycetes</taxon>
        <taxon>Pseudonocardiales</taxon>
        <taxon>Pseudonocardiaceae</taxon>
        <taxon>Actinomycetospora</taxon>
    </lineage>
</organism>
<comment type="caution">
    <text evidence="3">The sequence shown here is derived from an EMBL/GenBank/DDBJ whole genome shotgun (WGS) entry which is preliminary data.</text>
</comment>
<evidence type="ECO:0000256" key="2">
    <source>
        <dbReference type="SAM" id="SignalP"/>
    </source>
</evidence>
<sequence length="99" mass="9776">MFKKLGTVAVGVAAGLLVAAPFASASECHEDSDHHESSSVSSDDDCNINGGNASAASEITGDSGLGNLVGQSPIAGNIANVTCSEILSNNLSGNSIDVL</sequence>
<dbReference type="EMBL" id="SNYO01000001">
    <property type="protein sequence ID" value="TDQ65312.1"/>
    <property type="molecule type" value="Genomic_DNA"/>
</dbReference>
<feature type="signal peptide" evidence="2">
    <location>
        <begin position="1"/>
        <end position="25"/>
    </location>
</feature>
<proteinExistence type="predicted"/>
<evidence type="ECO:0000313" key="3">
    <source>
        <dbReference type="EMBL" id="TDQ65312.1"/>
    </source>
</evidence>
<protein>
    <recommendedName>
        <fullName evidence="5">Small secreted domain DUF320</fullName>
    </recommendedName>
</protein>
<feature type="compositionally biased region" description="Basic and acidic residues" evidence="1">
    <location>
        <begin position="28"/>
        <end position="37"/>
    </location>
</feature>
<dbReference type="RefSeq" id="WP_133824686.1">
    <property type="nucleotide sequence ID" value="NZ_BAABHR010000023.1"/>
</dbReference>
<name>A0A4R6VN78_9PSEU</name>
<reference evidence="3 4" key="1">
    <citation type="submission" date="2019-03" db="EMBL/GenBank/DDBJ databases">
        <title>Genomic Encyclopedia of Type Strains, Phase IV (KMG-IV): sequencing the most valuable type-strain genomes for metagenomic binning, comparative biology and taxonomic classification.</title>
        <authorList>
            <person name="Goeker M."/>
        </authorList>
    </citation>
    <scope>NUCLEOTIDE SEQUENCE [LARGE SCALE GENOMIC DNA]</scope>
    <source>
        <strain evidence="3 4">DSM 45775</strain>
    </source>
</reference>
<dbReference type="AlphaFoldDB" id="A0A4R6VN78"/>
<evidence type="ECO:0000256" key="1">
    <source>
        <dbReference type="SAM" id="MobiDB-lite"/>
    </source>
</evidence>
<keyword evidence="4" id="KW-1185">Reference proteome</keyword>
<keyword evidence="2" id="KW-0732">Signal</keyword>
<gene>
    <name evidence="3" type="ORF">EV188_101562</name>
</gene>
<evidence type="ECO:0000313" key="4">
    <source>
        <dbReference type="Proteomes" id="UP000295705"/>
    </source>
</evidence>
<evidence type="ECO:0008006" key="5">
    <source>
        <dbReference type="Google" id="ProtNLM"/>
    </source>
</evidence>
<feature type="region of interest" description="Disordered" evidence="1">
    <location>
        <begin position="28"/>
        <end position="53"/>
    </location>
</feature>
<feature type="chain" id="PRO_5020772830" description="Small secreted domain DUF320" evidence="2">
    <location>
        <begin position="26"/>
        <end position="99"/>
    </location>
</feature>